<name>A0AAJ7N5M8_9HYME</name>
<comment type="similarity">
    <text evidence="1">Belongs to the TACO1 family.</text>
</comment>
<accession>A0AAJ7N5M8</accession>
<dbReference type="RefSeq" id="XP_017878750.1">
    <property type="nucleotide sequence ID" value="XM_018023261.2"/>
</dbReference>
<dbReference type="InterPro" id="IPR048300">
    <property type="entry name" value="TACO1_YebC-like_2nd/3rd_dom"/>
</dbReference>
<evidence type="ECO:0000259" key="3">
    <source>
        <dbReference type="Pfam" id="PF20772"/>
    </source>
</evidence>
<dbReference type="PANTHER" id="PTHR12532">
    <property type="entry name" value="TRANSLATIONAL ACTIVATOR OF CYTOCHROME C OXIDASE 1"/>
    <property type="match status" value="1"/>
</dbReference>
<dbReference type="PANTHER" id="PTHR12532:SF0">
    <property type="entry name" value="TRANSLATIONAL ACTIVATOR OF CYTOCHROME C OXIDASE 1"/>
    <property type="match status" value="1"/>
</dbReference>
<protein>
    <submittedName>
        <fullName evidence="5">Uncharacterized protein LOC108624159</fullName>
    </submittedName>
</protein>
<reference evidence="5" key="1">
    <citation type="submission" date="2025-08" db="UniProtKB">
        <authorList>
            <consortium name="RefSeq"/>
        </authorList>
    </citation>
    <scope>IDENTIFICATION</scope>
    <source>
        <tissue evidence="5">Whole body</tissue>
    </source>
</reference>
<dbReference type="Gene3D" id="1.10.10.200">
    <property type="match status" value="1"/>
</dbReference>
<evidence type="ECO:0000313" key="5">
    <source>
        <dbReference type="RefSeq" id="XP_017878750.1"/>
    </source>
</evidence>
<dbReference type="GeneID" id="108624159"/>
<dbReference type="AlphaFoldDB" id="A0AAJ7N5M8"/>
<dbReference type="Pfam" id="PF20772">
    <property type="entry name" value="TACO1_YebC_N"/>
    <property type="match status" value="1"/>
</dbReference>
<keyword evidence="4" id="KW-1185">Reference proteome</keyword>
<organism evidence="4 5">
    <name type="scientific">Ceratina calcarata</name>
    <dbReference type="NCBI Taxonomy" id="156304"/>
    <lineage>
        <taxon>Eukaryota</taxon>
        <taxon>Metazoa</taxon>
        <taxon>Ecdysozoa</taxon>
        <taxon>Arthropoda</taxon>
        <taxon>Hexapoda</taxon>
        <taxon>Insecta</taxon>
        <taxon>Pterygota</taxon>
        <taxon>Neoptera</taxon>
        <taxon>Endopterygota</taxon>
        <taxon>Hymenoptera</taxon>
        <taxon>Apocrita</taxon>
        <taxon>Aculeata</taxon>
        <taxon>Apoidea</taxon>
        <taxon>Anthophila</taxon>
        <taxon>Apidae</taxon>
        <taxon>Ceratina</taxon>
        <taxon>Zadontomerus</taxon>
    </lineage>
</organism>
<dbReference type="InterPro" id="IPR002876">
    <property type="entry name" value="Transcrip_reg_TACO1-like"/>
</dbReference>
<evidence type="ECO:0000256" key="1">
    <source>
        <dbReference type="ARBA" id="ARBA00008724"/>
    </source>
</evidence>
<evidence type="ECO:0000259" key="2">
    <source>
        <dbReference type="Pfam" id="PF01709"/>
    </source>
</evidence>
<dbReference type="InterPro" id="IPR026564">
    <property type="entry name" value="Transcrip_reg_TACO1-like_dom3"/>
</dbReference>
<dbReference type="KEGG" id="ccal:108624159"/>
<dbReference type="InterPro" id="IPR049083">
    <property type="entry name" value="TACO1_YebC_N"/>
</dbReference>
<dbReference type="InterPro" id="IPR029072">
    <property type="entry name" value="YebC-like"/>
</dbReference>
<proteinExistence type="inferred from homology"/>
<feature type="domain" description="TACO1/YebC-like second and third" evidence="2">
    <location>
        <begin position="112"/>
        <end position="260"/>
    </location>
</feature>
<dbReference type="Pfam" id="PF01709">
    <property type="entry name" value="Transcrip_reg"/>
    <property type="match status" value="1"/>
</dbReference>
<dbReference type="Proteomes" id="UP000694925">
    <property type="component" value="Unplaced"/>
</dbReference>
<dbReference type="SUPFAM" id="SSF75625">
    <property type="entry name" value="YebC-like"/>
    <property type="match status" value="1"/>
</dbReference>
<evidence type="ECO:0000313" key="4">
    <source>
        <dbReference type="Proteomes" id="UP000694925"/>
    </source>
</evidence>
<sequence>MKYKLSVLFYNKCRSTIFQECRRYAGHSKWQNIKHTKETQDAARSALFRSVLSKMKAVILESGNSDPNSNPKLATLVDHAKKINMPAATLKTYLEKFQKPESGQTHILTAKTSSGVLLILHVESNNLITTKLNIQHILKRFSTKSVDLSVLSMFDCITYITVSKDCTFDQAMEDAIAVDAEDVKEVKEDNVTCFKFRSEFLFPNKVASQLANLGYNILSTENVCVPTTTIELADDELSKIDRLKQKLTTDVKEIRKIEDNIAQ</sequence>
<gene>
    <name evidence="5" type="primary">LOC108624159</name>
</gene>
<dbReference type="Gene3D" id="3.30.70.980">
    <property type="match status" value="2"/>
</dbReference>
<feature type="domain" description="TACO1/YebC-like N-terminal" evidence="3">
    <location>
        <begin position="28"/>
        <end position="98"/>
    </location>
</feature>
<dbReference type="InterPro" id="IPR017856">
    <property type="entry name" value="Integrase-like_N"/>
</dbReference>
<dbReference type="GO" id="GO:0005739">
    <property type="term" value="C:mitochondrion"/>
    <property type="evidence" value="ECO:0007669"/>
    <property type="project" value="TreeGrafter"/>
</dbReference>